<proteinExistence type="predicted"/>
<dbReference type="RefSeq" id="WP_345423305.1">
    <property type="nucleotide sequence ID" value="NZ_BAABGT010000075.1"/>
</dbReference>
<dbReference type="CDD" id="cd03024">
    <property type="entry name" value="DsbA_FrnE"/>
    <property type="match status" value="1"/>
</dbReference>
<dbReference type="EMBL" id="BAABGT010000075">
    <property type="protein sequence ID" value="GAA4553588.1"/>
    <property type="molecule type" value="Genomic_DNA"/>
</dbReference>
<accession>A0ABP8RYM0</accession>
<sequence length="222" mass="24122">MKVEIWSDVACPWCAIGTRRIAAALERFPHEVEVRYRSFELDPSAPRGYEGDRTERLAAKFGSDVAQVRAMEARVAGIAAEDGLELRFDRARDGNTVDAHRLLHLAWELGGTALQSRVKSALVTALFTDGEPIGDADALRRVAVAAGLPPSDVDRVLGSDEYLDAVREDEARARRYGISGVPFFVIDGRYGLSGAQPADTLVQALERAWDEAQAGTPSGNAR</sequence>
<reference evidence="3" key="1">
    <citation type="journal article" date="2019" name="Int. J. Syst. Evol. Microbiol.">
        <title>The Global Catalogue of Microorganisms (GCM) 10K type strain sequencing project: providing services to taxonomists for standard genome sequencing and annotation.</title>
        <authorList>
            <consortium name="The Broad Institute Genomics Platform"/>
            <consortium name="The Broad Institute Genome Sequencing Center for Infectious Disease"/>
            <person name="Wu L."/>
            <person name="Ma J."/>
        </authorList>
    </citation>
    <scope>NUCLEOTIDE SEQUENCE [LARGE SCALE GENOMIC DNA]</scope>
    <source>
        <strain evidence="3">JCM 17906</strain>
    </source>
</reference>
<protein>
    <submittedName>
        <fullName evidence="2">DsbA family oxidoreductase</fullName>
    </submittedName>
</protein>
<organism evidence="2 3">
    <name type="scientific">Pseudonocardia xishanensis</name>
    <dbReference type="NCBI Taxonomy" id="630995"/>
    <lineage>
        <taxon>Bacteria</taxon>
        <taxon>Bacillati</taxon>
        <taxon>Actinomycetota</taxon>
        <taxon>Actinomycetes</taxon>
        <taxon>Pseudonocardiales</taxon>
        <taxon>Pseudonocardiaceae</taxon>
        <taxon>Pseudonocardia</taxon>
    </lineage>
</organism>
<feature type="domain" description="DSBA-like thioredoxin" evidence="1">
    <location>
        <begin position="3"/>
        <end position="205"/>
    </location>
</feature>
<dbReference type="PANTHER" id="PTHR13887:SF41">
    <property type="entry name" value="THIOREDOXIN SUPERFAMILY PROTEIN"/>
    <property type="match status" value="1"/>
</dbReference>
<dbReference type="Pfam" id="PF01323">
    <property type="entry name" value="DSBA"/>
    <property type="match status" value="1"/>
</dbReference>
<dbReference type="SUPFAM" id="SSF52833">
    <property type="entry name" value="Thioredoxin-like"/>
    <property type="match status" value="1"/>
</dbReference>
<keyword evidence="3" id="KW-1185">Reference proteome</keyword>
<name>A0ABP8RYM0_9PSEU</name>
<comment type="caution">
    <text evidence="2">The sequence shown here is derived from an EMBL/GenBank/DDBJ whole genome shotgun (WGS) entry which is preliminary data.</text>
</comment>
<dbReference type="Gene3D" id="3.40.30.10">
    <property type="entry name" value="Glutaredoxin"/>
    <property type="match status" value="1"/>
</dbReference>
<gene>
    <name evidence="2" type="ORF">GCM10023175_49910</name>
</gene>
<evidence type="ECO:0000313" key="3">
    <source>
        <dbReference type="Proteomes" id="UP001501598"/>
    </source>
</evidence>
<evidence type="ECO:0000259" key="1">
    <source>
        <dbReference type="Pfam" id="PF01323"/>
    </source>
</evidence>
<dbReference type="PANTHER" id="PTHR13887">
    <property type="entry name" value="GLUTATHIONE S-TRANSFERASE KAPPA"/>
    <property type="match status" value="1"/>
</dbReference>
<dbReference type="InterPro" id="IPR036249">
    <property type="entry name" value="Thioredoxin-like_sf"/>
</dbReference>
<dbReference type="InterPro" id="IPR001853">
    <property type="entry name" value="DSBA-like_thioredoxin_dom"/>
</dbReference>
<dbReference type="Proteomes" id="UP001501598">
    <property type="component" value="Unassembled WGS sequence"/>
</dbReference>
<evidence type="ECO:0000313" key="2">
    <source>
        <dbReference type="EMBL" id="GAA4553588.1"/>
    </source>
</evidence>